<proteinExistence type="predicted"/>
<reference evidence="1" key="1">
    <citation type="submission" date="2014-11" db="EMBL/GenBank/DDBJ databases">
        <authorList>
            <person name="Amaro Gonzalez C."/>
        </authorList>
    </citation>
    <scope>NUCLEOTIDE SEQUENCE</scope>
</reference>
<name>A0A0E9RY31_ANGAN</name>
<organism evidence="1">
    <name type="scientific">Anguilla anguilla</name>
    <name type="common">European freshwater eel</name>
    <name type="synonym">Muraena anguilla</name>
    <dbReference type="NCBI Taxonomy" id="7936"/>
    <lineage>
        <taxon>Eukaryota</taxon>
        <taxon>Metazoa</taxon>
        <taxon>Chordata</taxon>
        <taxon>Craniata</taxon>
        <taxon>Vertebrata</taxon>
        <taxon>Euteleostomi</taxon>
        <taxon>Actinopterygii</taxon>
        <taxon>Neopterygii</taxon>
        <taxon>Teleostei</taxon>
        <taxon>Anguilliformes</taxon>
        <taxon>Anguillidae</taxon>
        <taxon>Anguilla</taxon>
    </lineage>
</organism>
<sequence length="58" mass="6798">MQLGILVYLEWFRVKVEELQERYTLNLEQKQSHIESLVDVTAKGHSSVPPLLFDLRIS</sequence>
<reference evidence="1" key="2">
    <citation type="journal article" date="2015" name="Fish Shellfish Immunol.">
        <title>Early steps in the European eel (Anguilla anguilla)-Vibrio vulnificus interaction in the gills: Role of the RtxA13 toxin.</title>
        <authorList>
            <person name="Callol A."/>
            <person name="Pajuelo D."/>
            <person name="Ebbesson L."/>
            <person name="Teles M."/>
            <person name="MacKenzie S."/>
            <person name="Amaro C."/>
        </authorList>
    </citation>
    <scope>NUCLEOTIDE SEQUENCE</scope>
</reference>
<accession>A0A0E9RY31</accession>
<protein>
    <submittedName>
        <fullName evidence="1">Uncharacterized protein</fullName>
    </submittedName>
</protein>
<evidence type="ECO:0000313" key="1">
    <source>
        <dbReference type="EMBL" id="JAH33762.1"/>
    </source>
</evidence>
<dbReference type="AlphaFoldDB" id="A0A0E9RY31"/>
<dbReference type="EMBL" id="GBXM01074815">
    <property type="protein sequence ID" value="JAH33762.1"/>
    <property type="molecule type" value="Transcribed_RNA"/>
</dbReference>